<protein>
    <submittedName>
        <fullName evidence="1">Uncharacterized protein</fullName>
    </submittedName>
</protein>
<evidence type="ECO:0000313" key="2">
    <source>
        <dbReference type="Proteomes" id="UP000016761"/>
    </source>
</evidence>
<dbReference type="AlphaFoldDB" id="U4T3A2"/>
<sequence>MASAQEVICEQCCLPSHAKLGVAGGVLNAGFTTGADNVSRPESTYVGGMSSKSVDVDMETGVVEVSVATSMVVLLVELSG</sequence>
<reference evidence="1 2" key="1">
    <citation type="journal article" date="2013" name="Genome Announc.">
        <title>Draft Genome Sequence of Psychrobacter aquaticus Strain CMS 56T, Isolated from a Cyanobacterial Mat Sample Collected from Water Bodies in the McMurdo Dry Valley Region of Antarctica.</title>
        <authorList>
            <person name="Reddy G.S."/>
            <person name="Ara S."/>
            <person name="Singh A."/>
            <person name="Kumar Pinnaka A."/>
            <person name="Shivaji S."/>
        </authorList>
    </citation>
    <scope>NUCLEOTIDE SEQUENCE [LARGE SCALE GENOMIC DNA]</scope>
    <source>
        <strain evidence="1 2">CMS 56</strain>
    </source>
</reference>
<dbReference type="EMBL" id="AUSW01000035">
    <property type="protein sequence ID" value="ERL54496.1"/>
    <property type="molecule type" value="Genomic_DNA"/>
</dbReference>
<dbReference type="Proteomes" id="UP000016761">
    <property type="component" value="Unassembled WGS sequence"/>
</dbReference>
<proteinExistence type="predicted"/>
<dbReference type="PATRIC" id="fig|1354303.4.peg.2602"/>
<accession>U4T3A2</accession>
<keyword evidence="2" id="KW-1185">Reference proteome</keyword>
<comment type="caution">
    <text evidence="1">The sequence shown here is derived from an EMBL/GenBank/DDBJ whole genome shotgun (WGS) entry which is preliminary data.</text>
</comment>
<gene>
    <name evidence="1" type="ORF">M917_2644</name>
</gene>
<evidence type="ECO:0000313" key="1">
    <source>
        <dbReference type="EMBL" id="ERL54496.1"/>
    </source>
</evidence>
<name>U4T3A2_9GAMM</name>
<organism evidence="1 2">
    <name type="scientific">Psychrobacter aquaticus CMS 56</name>
    <dbReference type="NCBI Taxonomy" id="1354303"/>
    <lineage>
        <taxon>Bacteria</taxon>
        <taxon>Pseudomonadati</taxon>
        <taxon>Pseudomonadota</taxon>
        <taxon>Gammaproteobacteria</taxon>
        <taxon>Moraxellales</taxon>
        <taxon>Moraxellaceae</taxon>
        <taxon>Psychrobacter</taxon>
    </lineage>
</organism>